<keyword evidence="7" id="KW-1133">Transmembrane helix</keyword>
<evidence type="ECO:0000256" key="6">
    <source>
        <dbReference type="SAM" id="MobiDB-lite"/>
    </source>
</evidence>
<evidence type="ECO:0000256" key="4">
    <source>
        <dbReference type="ARBA" id="ARBA00023157"/>
    </source>
</evidence>
<keyword evidence="3" id="KW-0560">Oxidoreductase</keyword>
<dbReference type="PANTHER" id="PTHR13887:SF14">
    <property type="entry name" value="DISULFIDE BOND FORMATION PROTEIN D"/>
    <property type="match status" value="1"/>
</dbReference>
<evidence type="ECO:0000313" key="10">
    <source>
        <dbReference type="Proteomes" id="UP000034081"/>
    </source>
</evidence>
<dbReference type="Proteomes" id="UP000034081">
    <property type="component" value="Unassembled WGS sequence"/>
</dbReference>
<dbReference type="PANTHER" id="PTHR13887">
    <property type="entry name" value="GLUTATHIONE S-TRANSFERASE KAPPA"/>
    <property type="match status" value="1"/>
</dbReference>
<feature type="compositionally biased region" description="Low complexity" evidence="6">
    <location>
        <begin position="58"/>
        <end position="77"/>
    </location>
</feature>
<dbReference type="Pfam" id="PF13462">
    <property type="entry name" value="Thioredoxin_4"/>
    <property type="match status" value="1"/>
</dbReference>
<dbReference type="InterPro" id="IPR012336">
    <property type="entry name" value="Thioredoxin-like_fold"/>
</dbReference>
<dbReference type="SUPFAM" id="SSF52833">
    <property type="entry name" value="Thioredoxin-like"/>
    <property type="match status" value="1"/>
</dbReference>
<name>A0A0G0L397_9BACT</name>
<keyword evidence="4" id="KW-1015">Disulfide bond</keyword>
<proteinExistence type="inferred from homology"/>
<gene>
    <name evidence="9" type="ORF">UT08_C0006G0075</name>
</gene>
<feature type="region of interest" description="Disordered" evidence="6">
    <location>
        <begin position="46"/>
        <end position="83"/>
    </location>
</feature>
<dbReference type="STRING" id="1618570.UT08_C0006G0075"/>
<comment type="caution">
    <text evidence="9">The sequence shown here is derived from an EMBL/GenBank/DDBJ whole genome shotgun (WGS) entry which is preliminary data.</text>
</comment>
<evidence type="ECO:0000256" key="5">
    <source>
        <dbReference type="ARBA" id="ARBA00023284"/>
    </source>
</evidence>
<keyword evidence="7" id="KW-0812">Transmembrane</keyword>
<protein>
    <submittedName>
        <fullName evidence="9">DSBA oxidoreductase</fullName>
    </submittedName>
</protein>
<evidence type="ECO:0000313" key="9">
    <source>
        <dbReference type="EMBL" id="KKQ85492.1"/>
    </source>
</evidence>
<evidence type="ECO:0000256" key="7">
    <source>
        <dbReference type="SAM" id="Phobius"/>
    </source>
</evidence>
<reference evidence="9 10" key="1">
    <citation type="journal article" date="2015" name="Nature">
        <title>rRNA introns, odd ribosomes, and small enigmatic genomes across a large radiation of phyla.</title>
        <authorList>
            <person name="Brown C.T."/>
            <person name="Hug L.A."/>
            <person name="Thomas B.C."/>
            <person name="Sharon I."/>
            <person name="Castelle C.J."/>
            <person name="Singh A."/>
            <person name="Wilkins M.J."/>
            <person name="Williams K.H."/>
            <person name="Banfield J.F."/>
        </authorList>
    </citation>
    <scope>NUCLEOTIDE SEQUENCE [LARGE SCALE GENOMIC DNA]</scope>
</reference>
<dbReference type="PROSITE" id="PS51352">
    <property type="entry name" value="THIOREDOXIN_2"/>
    <property type="match status" value="1"/>
</dbReference>
<keyword evidence="2" id="KW-0732">Signal</keyword>
<feature type="transmembrane region" description="Helical" evidence="7">
    <location>
        <begin position="12"/>
        <end position="32"/>
    </location>
</feature>
<dbReference type="AlphaFoldDB" id="A0A0G0L397"/>
<evidence type="ECO:0000256" key="2">
    <source>
        <dbReference type="ARBA" id="ARBA00022729"/>
    </source>
</evidence>
<dbReference type="EMBL" id="LBVL01000006">
    <property type="protein sequence ID" value="KKQ85492.1"/>
    <property type="molecule type" value="Genomic_DNA"/>
</dbReference>
<dbReference type="InterPro" id="IPR036249">
    <property type="entry name" value="Thioredoxin-like_sf"/>
</dbReference>
<comment type="similarity">
    <text evidence="1">Belongs to the thioredoxin family. DsbA subfamily.</text>
</comment>
<dbReference type="Gene3D" id="1.10.40.80">
    <property type="match status" value="1"/>
</dbReference>
<keyword evidence="5" id="KW-0676">Redox-active center</keyword>
<evidence type="ECO:0000256" key="1">
    <source>
        <dbReference type="ARBA" id="ARBA00005791"/>
    </source>
</evidence>
<dbReference type="InterPro" id="IPR013766">
    <property type="entry name" value="Thioredoxin_domain"/>
</dbReference>
<dbReference type="GO" id="GO:0016491">
    <property type="term" value="F:oxidoreductase activity"/>
    <property type="evidence" value="ECO:0007669"/>
    <property type="project" value="UniProtKB-KW"/>
</dbReference>
<dbReference type="Gene3D" id="3.40.30.10">
    <property type="entry name" value="Glutaredoxin"/>
    <property type="match status" value="1"/>
</dbReference>
<evidence type="ECO:0000259" key="8">
    <source>
        <dbReference type="PROSITE" id="PS51352"/>
    </source>
</evidence>
<feature type="domain" description="Thioredoxin" evidence="8">
    <location>
        <begin position="64"/>
        <end position="262"/>
    </location>
</feature>
<organism evidence="9 10">
    <name type="scientific">Candidatus Woesebacteria bacterium GW2011_GWB1_38_8</name>
    <dbReference type="NCBI Taxonomy" id="1618570"/>
    <lineage>
        <taxon>Bacteria</taxon>
        <taxon>Candidatus Woeseibacteriota</taxon>
    </lineage>
</organism>
<evidence type="ECO:0000256" key="3">
    <source>
        <dbReference type="ARBA" id="ARBA00023002"/>
    </source>
</evidence>
<sequence>MAIKVKGGLLEKLVPILLVASIGLAFAVGMLWQKVQNLEGGGTTRIAGTQAGAGDGAQAGNPQAAAQPQQPTKGAATVDDDPVLGDKNAPITIVEFSDYECPFCKRHFDETLPQLVKNYVDTGKVKIVYRDFPLSFHDPMASKEAVAANCAREQGGDKKYFEFHDEIFKRTTSNGNGLNDEKIQTIASDLGLNTSKFSTCLSNQAHTDEVIKDIADGTAAGASGTPTFVVGKTTLNGKVDGDLVVGAQPFSAFQAVIDPMLQ</sequence>
<accession>A0A0G0L397</accession>
<keyword evidence="7" id="KW-0472">Membrane</keyword>